<dbReference type="Pfam" id="PF04612">
    <property type="entry name" value="T2SSM"/>
    <property type="match status" value="1"/>
</dbReference>
<keyword evidence="1" id="KW-0812">Transmembrane</keyword>
<keyword evidence="3" id="KW-1185">Reference proteome</keyword>
<comment type="caution">
    <text evidence="2">The sequence shown here is derived from an EMBL/GenBank/DDBJ whole genome shotgun (WGS) entry which is preliminary data.</text>
</comment>
<gene>
    <name evidence="2" type="primary">gspM</name>
    <name evidence="2" type="ORF">ACFO4O_12965</name>
</gene>
<keyword evidence="1" id="KW-0472">Membrane</keyword>
<dbReference type="InterPro" id="IPR007690">
    <property type="entry name" value="T2SS_GspM"/>
</dbReference>
<keyword evidence="1" id="KW-1133">Transmembrane helix</keyword>
<dbReference type="RefSeq" id="WP_382409191.1">
    <property type="nucleotide sequence ID" value="NZ_JBHSGU010000005.1"/>
</dbReference>
<proteinExistence type="predicted"/>
<evidence type="ECO:0000313" key="2">
    <source>
        <dbReference type="EMBL" id="MFC4701077.1"/>
    </source>
</evidence>
<accession>A0ABV9LX75</accession>
<evidence type="ECO:0000313" key="3">
    <source>
        <dbReference type="Proteomes" id="UP001595897"/>
    </source>
</evidence>
<dbReference type="EMBL" id="JBHSGU010000005">
    <property type="protein sequence ID" value="MFC4701077.1"/>
    <property type="molecule type" value="Genomic_DNA"/>
</dbReference>
<evidence type="ECO:0000256" key="1">
    <source>
        <dbReference type="SAM" id="Phobius"/>
    </source>
</evidence>
<organism evidence="2 3">
    <name type="scientific">Glaciecola siphonariae</name>
    <dbReference type="NCBI Taxonomy" id="521012"/>
    <lineage>
        <taxon>Bacteria</taxon>
        <taxon>Pseudomonadati</taxon>
        <taxon>Pseudomonadota</taxon>
        <taxon>Gammaproteobacteria</taxon>
        <taxon>Alteromonadales</taxon>
        <taxon>Alteromonadaceae</taxon>
        <taxon>Glaciecola</taxon>
    </lineage>
</organism>
<sequence>MPQTNTTKNVSSMAVVGEKFEALAPREKRLIFIAIPALVIFVLTLLVLEPMYKDIKNAKARFITQSSQLSTLQQTSAELMSEVQKDPDAAVKRQISALESQLENIQASFDSELVHLVSPKAMPLLLEHLFERAEGLKLIKMESIPPTRVFTDQSEQGAVQLYRQGIHITFQGDYFATRDFFADAETLKWQLYWKYLHYDVHSHPLATTQLEVFTLSTSEAFIGVN</sequence>
<dbReference type="Proteomes" id="UP001595897">
    <property type="component" value="Unassembled WGS sequence"/>
</dbReference>
<protein>
    <submittedName>
        <fullName evidence="2">Type II secretion system protein GspM</fullName>
    </submittedName>
</protein>
<name>A0ABV9LX75_9ALTE</name>
<feature type="transmembrane region" description="Helical" evidence="1">
    <location>
        <begin position="30"/>
        <end position="48"/>
    </location>
</feature>
<reference evidence="3" key="1">
    <citation type="journal article" date="2019" name="Int. J. Syst. Evol. Microbiol.">
        <title>The Global Catalogue of Microorganisms (GCM) 10K type strain sequencing project: providing services to taxonomists for standard genome sequencing and annotation.</title>
        <authorList>
            <consortium name="The Broad Institute Genomics Platform"/>
            <consortium name="The Broad Institute Genome Sequencing Center for Infectious Disease"/>
            <person name="Wu L."/>
            <person name="Ma J."/>
        </authorList>
    </citation>
    <scope>NUCLEOTIDE SEQUENCE [LARGE SCALE GENOMIC DNA]</scope>
    <source>
        <strain evidence="3">KACC 12507</strain>
    </source>
</reference>